<gene>
    <name evidence="2" type="ORF">NCTC4824_03632</name>
</gene>
<keyword evidence="3" id="KW-1185">Reference proteome</keyword>
<reference evidence="2 3" key="1">
    <citation type="submission" date="2018-06" db="EMBL/GenBank/DDBJ databases">
        <authorList>
            <consortium name="Pathogen Informatics"/>
            <person name="Doyle S."/>
        </authorList>
    </citation>
    <scope>NUCLEOTIDE SEQUENCE [LARGE SCALE GENOMIC DNA]</scope>
    <source>
        <strain evidence="2 3">NCTC4824</strain>
    </source>
</reference>
<dbReference type="Proteomes" id="UP000249134">
    <property type="component" value="Chromosome 1"/>
</dbReference>
<dbReference type="STRING" id="1348624.GCA_001591545_02150"/>
<sequence>MNIAWFIIVTIVFIGIQTYIYGKWGLSRIQYTRSFNEKAVFEGEKIEMIDEISNKKLLPIPWLRLESKISEHLKFQKRSESDNDINSGEFHRTLFSLMPYQKVKRRQYLTCEKRGFYRFQTVSLSTGDIFGITENFRSVPSTAEITVYPQLLAIDEIPLPAHSWLGDVIVRRWIIEDPFLTSGVCDYAFGDPLNAINWKATARTNRMQVNQKDFSADHHLMIYINFNQTKDVWRPIIDEEALEKALSYASTVAQYAIANGISTGFGCNAYIDEVNKQSIRIEPENGRQQLTYLYETMAKVKMGTSTFFDYFLKEDIDKNMNGTDILLITAMITDKMTEMIKHLEEQGNSVEVLMMELDAVHQQANEEVLK</sequence>
<dbReference type="InterPro" id="IPR002881">
    <property type="entry name" value="DUF58"/>
</dbReference>
<dbReference type="KEGG" id="blen:NCTC4824_03632"/>
<dbReference type="EMBL" id="LS483476">
    <property type="protein sequence ID" value="SQI62166.1"/>
    <property type="molecule type" value="Genomic_DNA"/>
</dbReference>
<dbReference type="RefSeq" id="WP_066141306.1">
    <property type="nucleotide sequence ID" value="NZ_CBCSGM010000003.1"/>
</dbReference>
<feature type="domain" description="DUF58" evidence="1">
    <location>
        <begin position="186"/>
        <end position="343"/>
    </location>
</feature>
<accession>A0A2X4WDI7</accession>
<name>A0A2X4WDI7_LEDLE</name>
<dbReference type="PANTHER" id="PTHR34351:SF2">
    <property type="entry name" value="DUF58 DOMAIN-CONTAINING PROTEIN"/>
    <property type="match status" value="1"/>
</dbReference>
<dbReference type="AlphaFoldDB" id="A0A2X4WDI7"/>
<dbReference type="PANTHER" id="PTHR34351">
    <property type="entry name" value="SLR1927 PROTEIN-RELATED"/>
    <property type="match status" value="1"/>
</dbReference>
<organism evidence="2 3">
    <name type="scientific">Lederbergia lenta</name>
    <name type="common">Bacillus lentus</name>
    <dbReference type="NCBI Taxonomy" id="1467"/>
    <lineage>
        <taxon>Bacteria</taxon>
        <taxon>Bacillati</taxon>
        <taxon>Bacillota</taxon>
        <taxon>Bacilli</taxon>
        <taxon>Bacillales</taxon>
        <taxon>Bacillaceae</taxon>
        <taxon>Lederbergia</taxon>
    </lineage>
</organism>
<evidence type="ECO:0000313" key="2">
    <source>
        <dbReference type="EMBL" id="SQI62166.1"/>
    </source>
</evidence>
<proteinExistence type="predicted"/>
<protein>
    <submittedName>
        <fullName evidence="2">Uncharacterized conserved protein (Some members contain a von Willebrand factor type A (VWA) domain)</fullName>
    </submittedName>
</protein>
<dbReference type="Pfam" id="PF01882">
    <property type="entry name" value="DUF58"/>
    <property type="match status" value="1"/>
</dbReference>
<evidence type="ECO:0000259" key="1">
    <source>
        <dbReference type="Pfam" id="PF01882"/>
    </source>
</evidence>
<evidence type="ECO:0000313" key="3">
    <source>
        <dbReference type="Proteomes" id="UP000249134"/>
    </source>
</evidence>